<dbReference type="AlphaFoldDB" id="A0A136J8G8"/>
<evidence type="ECO:0000313" key="2">
    <source>
        <dbReference type="EMBL" id="KXJ93477.1"/>
    </source>
</evidence>
<feature type="region of interest" description="Disordered" evidence="1">
    <location>
        <begin position="23"/>
        <end position="45"/>
    </location>
</feature>
<organism evidence="2 3">
    <name type="scientific">Microdochium bolleyi</name>
    <dbReference type="NCBI Taxonomy" id="196109"/>
    <lineage>
        <taxon>Eukaryota</taxon>
        <taxon>Fungi</taxon>
        <taxon>Dikarya</taxon>
        <taxon>Ascomycota</taxon>
        <taxon>Pezizomycotina</taxon>
        <taxon>Sordariomycetes</taxon>
        <taxon>Xylariomycetidae</taxon>
        <taxon>Xylariales</taxon>
        <taxon>Microdochiaceae</taxon>
        <taxon>Microdochium</taxon>
    </lineage>
</organism>
<dbReference type="OrthoDB" id="5243686at2759"/>
<dbReference type="EMBL" id="KQ964248">
    <property type="protein sequence ID" value="KXJ93477.1"/>
    <property type="molecule type" value="Genomic_DNA"/>
</dbReference>
<dbReference type="STRING" id="196109.A0A136J8G8"/>
<dbReference type="InParanoid" id="A0A136J8G8"/>
<protein>
    <submittedName>
        <fullName evidence="2">Uncharacterized protein</fullName>
    </submittedName>
</protein>
<evidence type="ECO:0000256" key="1">
    <source>
        <dbReference type="SAM" id="MobiDB-lite"/>
    </source>
</evidence>
<keyword evidence="3" id="KW-1185">Reference proteome</keyword>
<reference evidence="3" key="1">
    <citation type="submission" date="2016-02" db="EMBL/GenBank/DDBJ databases">
        <title>Draft genome sequence of Microdochium bolleyi, a fungal endophyte of beachgrass.</title>
        <authorList>
            <consortium name="DOE Joint Genome Institute"/>
            <person name="David A.S."/>
            <person name="May G."/>
            <person name="Haridas S."/>
            <person name="Lim J."/>
            <person name="Wang M."/>
            <person name="Labutti K."/>
            <person name="Lipzen A."/>
            <person name="Barry K."/>
            <person name="Grigoriev I.V."/>
        </authorList>
    </citation>
    <scope>NUCLEOTIDE SEQUENCE [LARGE SCALE GENOMIC DNA]</scope>
    <source>
        <strain evidence="3">J235TASD1</strain>
    </source>
</reference>
<evidence type="ECO:0000313" key="3">
    <source>
        <dbReference type="Proteomes" id="UP000070501"/>
    </source>
</evidence>
<accession>A0A136J8G8</accession>
<sequence length="389" mass="43811">MSTMGFNGPCFVQVYQYNTSKHEKHQKQARQSMHHSKSRAATTEHGRTGSVEFVFVVVELEVSEAYYQEQCFDDWGHGYFSNRQVESEAAEVRIHKLFADPSTSTMGSYECAPCHEGRTLFNCGPFLPAVIADCDVVNIHTFQSPTDLDNAILKNPKLAEGHLANAWRPLRLQRGGFVTRVSTELENPKTVAPSASWVPSIVPEQYRDPNAGAQGPSQGLGGDFATIIGLMALGQAPYETSEAFANCWRGYQWSARRHSQSDAMKNTAFTGAPRGILVHMAIDPVCQDLEQALGHIQEVEQHGTIIYDSRYRFFVSNLSQIELIQVKRERSWSMARRFQVECRLAFASFTEYTRTPAFRVPQHARAAWTTYTCQISTHNQGPRFEIMIT</sequence>
<gene>
    <name evidence="2" type="ORF">Micbo1qcDRAFT_174532</name>
</gene>
<feature type="compositionally biased region" description="Basic residues" evidence="1">
    <location>
        <begin position="23"/>
        <end position="38"/>
    </location>
</feature>
<dbReference type="Proteomes" id="UP000070501">
    <property type="component" value="Unassembled WGS sequence"/>
</dbReference>
<name>A0A136J8G8_9PEZI</name>
<proteinExistence type="predicted"/>